<dbReference type="RefSeq" id="WP_193917672.1">
    <property type="nucleotide sequence ID" value="NZ_JADEWL010000010.1"/>
</dbReference>
<organism evidence="1 2">
    <name type="scientific">Plectonema cf. radiosum LEGE 06105</name>
    <dbReference type="NCBI Taxonomy" id="945769"/>
    <lineage>
        <taxon>Bacteria</taxon>
        <taxon>Bacillati</taxon>
        <taxon>Cyanobacteriota</taxon>
        <taxon>Cyanophyceae</taxon>
        <taxon>Oscillatoriophycideae</taxon>
        <taxon>Oscillatoriales</taxon>
        <taxon>Microcoleaceae</taxon>
        <taxon>Plectonema</taxon>
    </lineage>
</organism>
<sequence>MLDIIAFIESKKQEFTKLPLFAFMQNKNLSPSQRLSFAPCMAHFIMSFSDLNKYVFLEHQPVNQIQHIINQHAYEDEEHWSWYLRDIEELGFNYNLNFTQGLRFVWGEETKITRQITYQIAGYSYQATPTIKLLVVEALESIGHIFFNMSTQVASELQVISQTDYFYFGDTHLRVETGHAMRTPEAESFVATIKLTDSQRQQALDIVEKIFQLFTEWTHELLVYAQKYGVESVKKNEVETNLMLCV</sequence>
<evidence type="ECO:0000313" key="1">
    <source>
        <dbReference type="EMBL" id="MBE9212076.1"/>
    </source>
</evidence>
<comment type="caution">
    <text evidence="1">The sequence shown here is derived from an EMBL/GenBank/DDBJ whole genome shotgun (WGS) entry which is preliminary data.</text>
</comment>
<reference evidence="1" key="1">
    <citation type="submission" date="2020-10" db="EMBL/GenBank/DDBJ databases">
        <authorList>
            <person name="Castelo-Branco R."/>
            <person name="Eusebio N."/>
            <person name="Adriana R."/>
            <person name="Vieira A."/>
            <person name="Brugerolle De Fraissinette N."/>
            <person name="Rezende De Castro R."/>
            <person name="Schneider M.P."/>
            <person name="Vasconcelos V."/>
            <person name="Leao P.N."/>
        </authorList>
    </citation>
    <scope>NUCLEOTIDE SEQUENCE</scope>
    <source>
        <strain evidence="1">LEGE 06105</strain>
    </source>
</reference>
<dbReference type="Proteomes" id="UP000620559">
    <property type="component" value="Unassembled WGS sequence"/>
</dbReference>
<dbReference type="EMBL" id="JADEWL010000010">
    <property type="protein sequence ID" value="MBE9212076.1"/>
    <property type="molecule type" value="Genomic_DNA"/>
</dbReference>
<gene>
    <name evidence="1" type="ORF">IQ247_05015</name>
</gene>
<evidence type="ECO:0000313" key="2">
    <source>
        <dbReference type="Proteomes" id="UP000620559"/>
    </source>
</evidence>
<dbReference type="AlphaFoldDB" id="A0A8J7EXT0"/>
<protein>
    <recommendedName>
        <fullName evidence="3">Heme oxygenase</fullName>
    </recommendedName>
</protein>
<keyword evidence="2" id="KW-1185">Reference proteome</keyword>
<dbReference type="Gene3D" id="1.20.910.10">
    <property type="entry name" value="Heme oxygenase-like"/>
    <property type="match status" value="1"/>
</dbReference>
<accession>A0A8J7EXT0</accession>
<evidence type="ECO:0008006" key="3">
    <source>
        <dbReference type="Google" id="ProtNLM"/>
    </source>
</evidence>
<dbReference type="InterPro" id="IPR016084">
    <property type="entry name" value="Haem_Oase-like_multi-hlx"/>
</dbReference>
<name>A0A8J7EXT0_9CYAN</name>
<proteinExistence type="predicted"/>